<feature type="non-terminal residue" evidence="2">
    <location>
        <position position="1"/>
    </location>
</feature>
<evidence type="ECO:0000313" key="2">
    <source>
        <dbReference type="EMBL" id="PAA69440.1"/>
    </source>
</evidence>
<protein>
    <submittedName>
        <fullName evidence="2">Uncharacterized protein</fullName>
    </submittedName>
</protein>
<comment type="caution">
    <text evidence="2">The sequence shown here is derived from an EMBL/GenBank/DDBJ whole genome shotgun (WGS) entry which is preliminary data.</text>
</comment>
<gene>
    <name evidence="2" type="ORF">BOX15_Mlig022829g2</name>
</gene>
<accession>A0A267F6N7</accession>
<keyword evidence="3" id="KW-1185">Reference proteome</keyword>
<dbReference type="AlphaFoldDB" id="A0A267F6N7"/>
<evidence type="ECO:0000256" key="1">
    <source>
        <dbReference type="SAM" id="MobiDB-lite"/>
    </source>
</evidence>
<proteinExistence type="predicted"/>
<sequence length="114" mass="12066">LSQLCPATAAAATATAPEVQAAEDSAGEAGPSPEPIRSLQHLLPGQEVPTAGAGSAVLNWSQAEEAQERIRFVRHRHAQAFLLIPPIQFNRTLYEIARAETVSLSLSLSVANLN</sequence>
<evidence type="ECO:0000313" key="3">
    <source>
        <dbReference type="Proteomes" id="UP000215902"/>
    </source>
</evidence>
<feature type="compositionally biased region" description="Low complexity" evidence="1">
    <location>
        <begin position="7"/>
        <end position="16"/>
    </location>
</feature>
<name>A0A267F6N7_9PLAT</name>
<organism evidence="2 3">
    <name type="scientific">Macrostomum lignano</name>
    <dbReference type="NCBI Taxonomy" id="282301"/>
    <lineage>
        <taxon>Eukaryota</taxon>
        <taxon>Metazoa</taxon>
        <taxon>Spiralia</taxon>
        <taxon>Lophotrochozoa</taxon>
        <taxon>Platyhelminthes</taxon>
        <taxon>Rhabditophora</taxon>
        <taxon>Macrostomorpha</taxon>
        <taxon>Macrostomida</taxon>
        <taxon>Macrostomidae</taxon>
        <taxon>Macrostomum</taxon>
    </lineage>
</organism>
<reference evidence="2 3" key="1">
    <citation type="submission" date="2017-06" db="EMBL/GenBank/DDBJ databases">
        <title>A platform for efficient transgenesis in Macrostomum lignano, a flatworm model organism for stem cell research.</title>
        <authorList>
            <person name="Berezikov E."/>
        </authorList>
    </citation>
    <scope>NUCLEOTIDE SEQUENCE [LARGE SCALE GENOMIC DNA]</scope>
    <source>
        <strain evidence="2">DV1</strain>
        <tissue evidence="2">Whole organism</tissue>
    </source>
</reference>
<dbReference type="Proteomes" id="UP000215902">
    <property type="component" value="Unassembled WGS sequence"/>
</dbReference>
<feature type="region of interest" description="Disordered" evidence="1">
    <location>
        <begin position="1"/>
        <end position="38"/>
    </location>
</feature>
<dbReference type="EMBL" id="NIVC01001323">
    <property type="protein sequence ID" value="PAA69440.1"/>
    <property type="molecule type" value="Genomic_DNA"/>
</dbReference>